<feature type="transmembrane region" description="Helical" evidence="1">
    <location>
        <begin position="70"/>
        <end position="89"/>
    </location>
</feature>
<keyword evidence="3" id="KW-1185">Reference proteome</keyword>
<feature type="transmembrane region" description="Helical" evidence="1">
    <location>
        <begin position="133"/>
        <end position="149"/>
    </location>
</feature>
<gene>
    <name evidence="2" type="ORF">L0664_08105</name>
</gene>
<dbReference type="EMBL" id="JAKGAQ010000002">
    <property type="protein sequence ID" value="MCF2871026.1"/>
    <property type="molecule type" value="Genomic_DNA"/>
</dbReference>
<evidence type="ECO:0000256" key="1">
    <source>
        <dbReference type="SAM" id="Phobius"/>
    </source>
</evidence>
<accession>A0ABS9CUT5</accession>
<comment type="caution">
    <text evidence="2">The sequence shown here is derived from an EMBL/GenBank/DDBJ whole genome shotgun (WGS) entry which is preliminary data.</text>
</comment>
<dbReference type="InterPro" id="IPR049713">
    <property type="entry name" value="Pr6Pr-like"/>
</dbReference>
<organism evidence="2 3">
    <name type="scientific">Octadecabacter dasysiphoniae</name>
    <dbReference type="NCBI Taxonomy" id="2909341"/>
    <lineage>
        <taxon>Bacteria</taxon>
        <taxon>Pseudomonadati</taxon>
        <taxon>Pseudomonadota</taxon>
        <taxon>Alphaproteobacteria</taxon>
        <taxon>Rhodobacterales</taxon>
        <taxon>Roseobacteraceae</taxon>
        <taxon>Octadecabacter</taxon>
    </lineage>
</organism>
<feature type="transmembrane region" description="Helical" evidence="1">
    <location>
        <begin position="45"/>
        <end position="63"/>
    </location>
</feature>
<keyword evidence="1" id="KW-0472">Membrane</keyword>
<name>A0ABS9CUT5_9RHOB</name>
<dbReference type="NCBIfam" id="NF038065">
    <property type="entry name" value="Pr6Pr"/>
    <property type="match status" value="1"/>
</dbReference>
<dbReference type="RefSeq" id="WP_235225149.1">
    <property type="nucleotide sequence ID" value="NZ_JAKGAQ010000002.1"/>
</dbReference>
<evidence type="ECO:0000313" key="2">
    <source>
        <dbReference type="EMBL" id="MCF2871026.1"/>
    </source>
</evidence>
<reference evidence="2 3" key="1">
    <citation type="submission" date="2022-01" db="EMBL/GenBank/DDBJ databases">
        <title>Octadecabacter sp. nov., isolated from a marine alga.</title>
        <authorList>
            <person name="Jin M.S."/>
            <person name="Kim H.M."/>
            <person name="Han D.M."/>
            <person name="Jung J.J."/>
            <person name="Jeon C.O."/>
        </authorList>
    </citation>
    <scope>NUCLEOTIDE SEQUENCE [LARGE SCALE GENOMIC DNA]</scope>
    <source>
        <strain evidence="2 3">G9-8</strain>
    </source>
</reference>
<protein>
    <submittedName>
        <fullName evidence="2">Pr6Pr family membrane protein</fullName>
    </submittedName>
</protein>
<keyword evidence="1" id="KW-1133">Transmembrane helix</keyword>
<evidence type="ECO:0000313" key="3">
    <source>
        <dbReference type="Proteomes" id="UP001200557"/>
    </source>
</evidence>
<dbReference type="Proteomes" id="UP001200557">
    <property type="component" value="Unassembled WGS sequence"/>
</dbReference>
<feature type="transmembrane region" description="Helical" evidence="1">
    <location>
        <begin position="101"/>
        <end position="121"/>
    </location>
</feature>
<feature type="transmembrane region" description="Helical" evidence="1">
    <location>
        <begin position="169"/>
        <end position="191"/>
    </location>
</feature>
<keyword evidence="1" id="KW-0812">Transmembrane</keyword>
<sequence>MTRRVRMLAAVIAVAVVVTLAVRIGMTMQENNASVLGALWIDFRFFTIWTNALVGVVGAAIALGRGLPQWLTAGPALAIALVAGVYHALLAAGRNLMGLEYAVDMMMHTIIPAAFIAFWLFVLPKGRLAWRDLIIWSAYPTLYSIYAIARGTLDGVYPYFFLDVSNIGAAGVGLWVAGLALVFVLAGAIIVGTAHRTARHA</sequence>
<proteinExistence type="predicted"/>